<evidence type="ECO:0000259" key="7">
    <source>
        <dbReference type="PROSITE" id="PS51198"/>
    </source>
</evidence>
<keyword evidence="4 5" id="KW-0067">ATP-binding</keyword>
<dbReference type="Proteomes" id="UP001500620">
    <property type="component" value="Unassembled WGS sequence"/>
</dbReference>
<organism evidence="8 9">
    <name type="scientific">Dactylosporangium darangshiense</name>
    <dbReference type="NCBI Taxonomy" id="579108"/>
    <lineage>
        <taxon>Bacteria</taxon>
        <taxon>Bacillati</taxon>
        <taxon>Actinomycetota</taxon>
        <taxon>Actinomycetes</taxon>
        <taxon>Micromonosporales</taxon>
        <taxon>Micromonosporaceae</taxon>
        <taxon>Dactylosporangium</taxon>
    </lineage>
</organism>
<dbReference type="InterPro" id="IPR027785">
    <property type="entry name" value="UvrD-like_helicase_C"/>
</dbReference>
<keyword evidence="3 5" id="KW-0347">Helicase</keyword>
<dbReference type="Gene3D" id="3.40.50.300">
    <property type="entry name" value="P-loop containing nucleotide triphosphate hydrolases"/>
    <property type="match status" value="3"/>
</dbReference>
<keyword evidence="9" id="KW-1185">Reference proteome</keyword>
<dbReference type="InterPro" id="IPR000212">
    <property type="entry name" value="DNA_helicase_UvrD/REP"/>
</dbReference>
<name>A0ABP8DGQ3_9ACTN</name>
<sequence length="815" mass="87792">MSNSSDTADIVEEQGHLDTLYGHLDALREEASAQLSKALLQTGGTPADRSHRDSESALYGERVAQYSAVENGLCFGRLDFAEGRDGANGEDEASGEDDANGERGAKGENGAKGEYKTQGETRYIGRIGIFDEENDYEPLLIDWRAPASRPFYLATAAAPDGVRRRRHIRTERRTVTGLDDEVLDLTEAHGTGRGAHDGVTGEAALLSALTASRTGRMRDIVETIQAEQDHVIRADLGGVLVVQGGPGTGKTAVALHRAAYLLYTHRQVLSSRVVLIVGPNATFLRYISQVLPSLAETGVLLGTMGDLFPGVAAHREEPADIAAIKGQAGMADVLAAAVRDRQRVPEEPLALHLDLLDGGAVMLEPEVIKDARERARRSGRLHNLARPDFDTEIIHALSLLVADTIGIDPYADDPLGGDDAPGERQLLEEADLAEIRRELRGEAEVLGALDWLWPILTPQQLVAGLFASDARLAAAGADPRLKRSARSGWTPADVPLLDEAAELLGEDETVLEIIAERRRRQQVAYAEGALEIAFGSRSIDVEDEDDPELLSVTDLLEADRLAERHDEGEALTPAERAAADRKWAFGHVIVDEAQELSAMAWRLLMRRCPSRSMTVVGDVAQTGDLAGASSWGQALTPYVGERWRLRELTVNYRTPAEIMSVAAGVLAGIDPDIRPPRSVREAGVEPWVRGVAPARLADALTEAVEREAEAAGEGRLGVLLPSGLFEDLVPHVRKAAPDAALGEQPDLTARVVVLTVKQAKGLEFDGVIVVDPERMVEESPRGANDLYVALTRATQRLGILHPGTLPDSLHAVVGI</sequence>
<dbReference type="PANTHER" id="PTHR11070">
    <property type="entry name" value="UVRD / RECB / PCRA DNA HELICASE FAMILY MEMBER"/>
    <property type="match status" value="1"/>
</dbReference>
<feature type="binding site" evidence="5">
    <location>
        <begin position="244"/>
        <end position="251"/>
    </location>
    <ligand>
        <name>ATP</name>
        <dbReference type="ChEBI" id="CHEBI:30616"/>
    </ligand>
</feature>
<reference evidence="9" key="1">
    <citation type="journal article" date="2019" name="Int. J. Syst. Evol. Microbiol.">
        <title>The Global Catalogue of Microorganisms (GCM) 10K type strain sequencing project: providing services to taxonomists for standard genome sequencing and annotation.</title>
        <authorList>
            <consortium name="The Broad Institute Genomics Platform"/>
            <consortium name="The Broad Institute Genome Sequencing Center for Infectious Disease"/>
            <person name="Wu L."/>
            <person name="Ma J."/>
        </authorList>
    </citation>
    <scope>NUCLEOTIDE SEQUENCE [LARGE SCALE GENOMIC DNA]</scope>
    <source>
        <strain evidence="9">JCM 17441</strain>
    </source>
</reference>
<evidence type="ECO:0000313" key="9">
    <source>
        <dbReference type="Proteomes" id="UP001500620"/>
    </source>
</evidence>
<dbReference type="InterPro" id="IPR027417">
    <property type="entry name" value="P-loop_NTPase"/>
</dbReference>
<dbReference type="PANTHER" id="PTHR11070:SF45">
    <property type="entry name" value="DNA 3'-5' HELICASE"/>
    <property type="match status" value="1"/>
</dbReference>
<evidence type="ECO:0000256" key="2">
    <source>
        <dbReference type="ARBA" id="ARBA00022801"/>
    </source>
</evidence>
<keyword evidence="2 5" id="KW-0378">Hydrolase</keyword>
<comment type="caution">
    <text evidence="8">The sequence shown here is derived from an EMBL/GenBank/DDBJ whole genome shotgun (WGS) entry which is preliminary data.</text>
</comment>
<dbReference type="SUPFAM" id="SSF52540">
    <property type="entry name" value="P-loop containing nucleoside triphosphate hydrolases"/>
    <property type="match status" value="1"/>
</dbReference>
<evidence type="ECO:0000256" key="5">
    <source>
        <dbReference type="PROSITE-ProRule" id="PRU00560"/>
    </source>
</evidence>
<dbReference type="InterPro" id="IPR014016">
    <property type="entry name" value="UvrD-like_ATP-bd"/>
</dbReference>
<feature type="domain" description="UvrD-like helicase ATP-binding" evidence="7">
    <location>
        <begin position="223"/>
        <end position="655"/>
    </location>
</feature>
<dbReference type="Pfam" id="PF13538">
    <property type="entry name" value="UvrD_C_2"/>
    <property type="match status" value="1"/>
</dbReference>
<evidence type="ECO:0000256" key="1">
    <source>
        <dbReference type="ARBA" id="ARBA00022741"/>
    </source>
</evidence>
<accession>A0ABP8DGQ3</accession>
<feature type="compositionally biased region" description="Acidic residues" evidence="6">
    <location>
        <begin position="88"/>
        <end position="99"/>
    </location>
</feature>
<proteinExistence type="predicted"/>
<keyword evidence="1 5" id="KW-0547">Nucleotide-binding</keyword>
<protein>
    <submittedName>
        <fullName evidence="8">AAA family ATPase</fullName>
    </submittedName>
</protein>
<evidence type="ECO:0000256" key="4">
    <source>
        <dbReference type="ARBA" id="ARBA00022840"/>
    </source>
</evidence>
<dbReference type="EMBL" id="BAABAT010000021">
    <property type="protein sequence ID" value="GAA4255587.1"/>
    <property type="molecule type" value="Genomic_DNA"/>
</dbReference>
<evidence type="ECO:0000256" key="3">
    <source>
        <dbReference type="ARBA" id="ARBA00022806"/>
    </source>
</evidence>
<dbReference type="PROSITE" id="PS51198">
    <property type="entry name" value="UVRD_HELICASE_ATP_BIND"/>
    <property type="match status" value="1"/>
</dbReference>
<evidence type="ECO:0000256" key="6">
    <source>
        <dbReference type="SAM" id="MobiDB-lite"/>
    </source>
</evidence>
<evidence type="ECO:0000313" key="8">
    <source>
        <dbReference type="EMBL" id="GAA4255587.1"/>
    </source>
</evidence>
<feature type="region of interest" description="Disordered" evidence="6">
    <location>
        <begin position="85"/>
        <end position="114"/>
    </location>
</feature>
<feature type="compositionally biased region" description="Basic and acidic residues" evidence="6">
    <location>
        <begin position="100"/>
        <end position="114"/>
    </location>
</feature>
<gene>
    <name evidence="8" type="ORF">GCM10022255_065020</name>
</gene>
<dbReference type="RefSeq" id="WP_345132587.1">
    <property type="nucleotide sequence ID" value="NZ_BAABAT010000021.1"/>
</dbReference>